<feature type="transmembrane region" description="Helical" evidence="2">
    <location>
        <begin position="284"/>
        <end position="306"/>
    </location>
</feature>
<feature type="compositionally biased region" description="Pro residues" evidence="1">
    <location>
        <begin position="95"/>
        <end position="113"/>
    </location>
</feature>
<protein>
    <submittedName>
        <fullName evidence="4">Membrane protease YdiL (CAAX protease family)</fullName>
    </submittedName>
</protein>
<organism evidence="4 5">
    <name type="scientific">Actinocorallia herbida</name>
    <dbReference type="NCBI Taxonomy" id="58109"/>
    <lineage>
        <taxon>Bacteria</taxon>
        <taxon>Bacillati</taxon>
        <taxon>Actinomycetota</taxon>
        <taxon>Actinomycetes</taxon>
        <taxon>Streptosporangiales</taxon>
        <taxon>Thermomonosporaceae</taxon>
        <taxon>Actinocorallia</taxon>
    </lineage>
</organism>
<feature type="region of interest" description="Disordered" evidence="1">
    <location>
        <begin position="532"/>
        <end position="552"/>
    </location>
</feature>
<dbReference type="RefSeq" id="WP_170201273.1">
    <property type="nucleotide sequence ID" value="NZ_RJKE01000001.1"/>
</dbReference>
<dbReference type="EMBL" id="RJKE01000001">
    <property type="protein sequence ID" value="ROO83095.1"/>
    <property type="molecule type" value="Genomic_DNA"/>
</dbReference>
<feature type="domain" description="CAAX prenyl protease 2/Lysostaphin resistance protein A-like" evidence="3">
    <location>
        <begin position="370"/>
        <end position="479"/>
    </location>
</feature>
<evidence type="ECO:0000313" key="5">
    <source>
        <dbReference type="Proteomes" id="UP000272400"/>
    </source>
</evidence>
<evidence type="ECO:0000256" key="1">
    <source>
        <dbReference type="SAM" id="MobiDB-lite"/>
    </source>
</evidence>
<feature type="compositionally biased region" description="Low complexity" evidence="1">
    <location>
        <begin position="543"/>
        <end position="552"/>
    </location>
</feature>
<sequence length="552" mass="57208">MEPPEDVPPPDREGTQDARDAQGATSGTTSWAPVDPGPVFGPPEPQASWPAEHTYPVQHSEPPPAVPGSGPEAPGYQVPSWGAPAGPGYRLPEPGGHPPAQGPYGYAPPPPPGYGGRPPAQGPPVPPPYGYGGQAPPAQGQAAPSPYGYGAPQPGAAPGAYPGQPYGGVPGVPGQPYATGAYATGPYAPPPGPGYLVPGVHLPVKSEPWLAAPGPGTPFHRMDRTRLHSWWRPLVGTLTLAALIFAVSILVFVLWMAAHWIITGEEPKLLEGGTQLFGGVVEDLAAQLTLIAVWLPLVPLVVWWIARRPAGTVVSVLGRMRWKWLGVCALVAVGYVVISYALLVVVTAAFGDDEPAKGTGFPGWSAVVAPLVVIVLLVPFQAAAEEFVFRGWLLQAIGGCTLARPDGGYRSGFTSALGKVFATPWPAIIISSAVFVAGHGYTGWAMLDIGLWAVTCGWLAVKTGGLEAPIALHVLNNLVAFAAPVFAGELDDALVQGGAPAYILLADVPPLIFFAGMVLWLRRRTGVAVVTPGEPLPPPKPGPYASAPQPGS</sequence>
<dbReference type="Proteomes" id="UP000272400">
    <property type="component" value="Unassembled WGS sequence"/>
</dbReference>
<feature type="compositionally biased region" description="Pro residues" evidence="1">
    <location>
        <begin position="120"/>
        <end position="129"/>
    </location>
</feature>
<keyword evidence="4" id="KW-0645">Protease</keyword>
<keyword evidence="5" id="KW-1185">Reference proteome</keyword>
<dbReference type="InterPro" id="IPR003675">
    <property type="entry name" value="Rce1/LyrA-like_dom"/>
</dbReference>
<feature type="transmembrane region" description="Helical" evidence="2">
    <location>
        <begin position="363"/>
        <end position="384"/>
    </location>
</feature>
<dbReference type="AlphaFoldDB" id="A0A3N1CPH3"/>
<dbReference type="GO" id="GO:0004175">
    <property type="term" value="F:endopeptidase activity"/>
    <property type="evidence" value="ECO:0007669"/>
    <property type="project" value="UniProtKB-ARBA"/>
</dbReference>
<dbReference type="GO" id="GO:0006508">
    <property type="term" value="P:proteolysis"/>
    <property type="evidence" value="ECO:0007669"/>
    <property type="project" value="UniProtKB-KW"/>
</dbReference>
<feature type="region of interest" description="Disordered" evidence="1">
    <location>
        <begin position="1"/>
        <end position="162"/>
    </location>
</feature>
<name>A0A3N1CPH3_9ACTN</name>
<accession>A0A3N1CPH3</accession>
<proteinExistence type="predicted"/>
<feature type="compositionally biased region" description="Basic and acidic residues" evidence="1">
    <location>
        <begin position="9"/>
        <end position="20"/>
    </location>
</feature>
<keyword evidence="2" id="KW-1133">Transmembrane helix</keyword>
<keyword evidence="4" id="KW-0378">Hydrolase</keyword>
<evidence type="ECO:0000313" key="4">
    <source>
        <dbReference type="EMBL" id="ROO83095.1"/>
    </source>
</evidence>
<feature type="compositionally biased region" description="Low complexity" evidence="1">
    <location>
        <begin position="134"/>
        <end position="162"/>
    </location>
</feature>
<evidence type="ECO:0000259" key="3">
    <source>
        <dbReference type="Pfam" id="PF02517"/>
    </source>
</evidence>
<feature type="transmembrane region" description="Helical" evidence="2">
    <location>
        <begin position="444"/>
        <end position="461"/>
    </location>
</feature>
<gene>
    <name evidence="4" type="ORF">EDD29_0585</name>
</gene>
<feature type="transmembrane region" description="Helical" evidence="2">
    <location>
        <begin position="420"/>
        <end position="438"/>
    </location>
</feature>
<comment type="caution">
    <text evidence="4">The sequence shown here is derived from an EMBL/GenBank/DDBJ whole genome shotgun (WGS) entry which is preliminary data.</text>
</comment>
<reference evidence="4 5" key="1">
    <citation type="submission" date="2018-11" db="EMBL/GenBank/DDBJ databases">
        <title>Sequencing the genomes of 1000 actinobacteria strains.</title>
        <authorList>
            <person name="Klenk H.-P."/>
        </authorList>
    </citation>
    <scope>NUCLEOTIDE SEQUENCE [LARGE SCALE GENOMIC DNA]</scope>
    <source>
        <strain evidence="4 5">DSM 44254</strain>
    </source>
</reference>
<dbReference type="Pfam" id="PF02517">
    <property type="entry name" value="Rce1-like"/>
    <property type="match status" value="1"/>
</dbReference>
<feature type="transmembrane region" description="Helical" evidence="2">
    <location>
        <begin position="327"/>
        <end position="351"/>
    </location>
</feature>
<keyword evidence="2" id="KW-0472">Membrane</keyword>
<dbReference type="GO" id="GO:0080120">
    <property type="term" value="P:CAAX-box protein maturation"/>
    <property type="evidence" value="ECO:0007669"/>
    <property type="project" value="UniProtKB-ARBA"/>
</dbReference>
<feature type="transmembrane region" description="Helical" evidence="2">
    <location>
        <begin position="499"/>
        <end position="521"/>
    </location>
</feature>
<feature type="compositionally biased region" description="Pro residues" evidence="1">
    <location>
        <begin position="35"/>
        <end position="45"/>
    </location>
</feature>
<evidence type="ECO:0000256" key="2">
    <source>
        <dbReference type="SAM" id="Phobius"/>
    </source>
</evidence>
<feature type="transmembrane region" description="Helical" evidence="2">
    <location>
        <begin position="234"/>
        <end position="262"/>
    </location>
</feature>
<keyword evidence="2" id="KW-0812">Transmembrane</keyword>